<protein>
    <recommendedName>
        <fullName evidence="7">STAS domain-containing protein</fullName>
    </recommendedName>
</protein>
<evidence type="ECO:0000256" key="2">
    <source>
        <dbReference type="ARBA" id="ARBA00022692"/>
    </source>
</evidence>
<dbReference type="InterPro" id="IPR002645">
    <property type="entry name" value="STAS_dom"/>
</dbReference>
<evidence type="ECO:0000256" key="3">
    <source>
        <dbReference type="ARBA" id="ARBA00022989"/>
    </source>
</evidence>
<dbReference type="EMBL" id="CAUYUJ010016773">
    <property type="protein sequence ID" value="CAK0868710.1"/>
    <property type="molecule type" value="Genomic_DNA"/>
</dbReference>
<keyword evidence="2 6" id="KW-0812">Transmembrane</keyword>
<feature type="region of interest" description="Disordered" evidence="5">
    <location>
        <begin position="82"/>
        <end position="103"/>
    </location>
</feature>
<dbReference type="CDD" id="cd07042">
    <property type="entry name" value="STAS_SulP_like_sulfate_transporter"/>
    <property type="match status" value="1"/>
</dbReference>
<dbReference type="SUPFAM" id="SSF52091">
    <property type="entry name" value="SpoIIaa-like"/>
    <property type="match status" value="1"/>
</dbReference>
<proteinExistence type="predicted"/>
<keyword evidence="3 6" id="KW-1133">Transmembrane helix</keyword>
<dbReference type="Proteomes" id="UP001189429">
    <property type="component" value="Unassembled WGS sequence"/>
</dbReference>
<organism evidence="8 9">
    <name type="scientific">Prorocentrum cordatum</name>
    <dbReference type="NCBI Taxonomy" id="2364126"/>
    <lineage>
        <taxon>Eukaryota</taxon>
        <taxon>Sar</taxon>
        <taxon>Alveolata</taxon>
        <taxon>Dinophyceae</taxon>
        <taxon>Prorocentrales</taxon>
        <taxon>Prorocentraceae</taxon>
        <taxon>Prorocentrum</taxon>
    </lineage>
</organism>
<dbReference type="InterPro" id="IPR036513">
    <property type="entry name" value="STAS_dom_sf"/>
</dbReference>
<evidence type="ECO:0000256" key="1">
    <source>
        <dbReference type="ARBA" id="ARBA00004141"/>
    </source>
</evidence>
<evidence type="ECO:0000313" key="9">
    <source>
        <dbReference type="Proteomes" id="UP001189429"/>
    </source>
</evidence>
<dbReference type="InterPro" id="IPR011547">
    <property type="entry name" value="SLC26A/SulP_dom"/>
</dbReference>
<dbReference type="Pfam" id="PF01740">
    <property type="entry name" value="STAS"/>
    <property type="match status" value="1"/>
</dbReference>
<dbReference type="PROSITE" id="PS50801">
    <property type="entry name" value="STAS"/>
    <property type="match status" value="1"/>
</dbReference>
<feature type="compositionally biased region" description="Low complexity" evidence="5">
    <location>
        <begin position="721"/>
        <end position="732"/>
    </location>
</feature>
<name>A0ABN9V9R7_9DINO</name>
<evidence type="ECO:0000256" key="4">
    <source>
        <dbReference type="ARBA" id="ARBA00023136"/>
    </source>
</evidence>
<evidence type="ECO:0000313" key="8">
    <source>
        <dbReference type="EMBL" id="CAK0868710.1"/>
    </source>
</evidence>
<dbReference type="Gene3D" id="3.30.750.24">
    <property type="entry name" value="STAS domain"/>
    <property type="match status" value="1"/>
</dbReference>
<evidence type="ECO:0000256" key="6">
    <source>
        <dbReference type="SAM" id="Phobius"/>
    </source>
</evidence>
<evidence type="ECO:0000259" key="7">
    <source>
        <dbReference type="PROSITE" id="PS50801"/>
    </source>
</evidence>
<sequence length="813" mass="86886">SYPFLGVPISGAQIRGGKGTDATILHSSSPPGRPSSPRLDALRNHCPERTPGGPGSSGIGTFWFPHERLSAGADGVIFPRLLPAGGGTRGQEREPGVPRLREPGELPRRACQVRAGARMAPCVRVEGEHPQGPGRGCHAGLHPGRPVAGPRRPVQGGAGLRAVQLHIAARSLLPVWHLRPLLCGHGRADQPSDRYPAREVWRPGGALPCWTHLHAAGGRHHRPHGRPSARLRGALSLQAGAQRLYYRKCAPHHRIAVEAYARHTEEDIRRHSGHSVHDAVGDGAVPLAHLPDQLDLRHLLVICQEAATRALVAEVGGGVQTGGPRAVGPVLPLQGRVSGHRRRRRGAVGPPGGGVADRIAGGPALAKEMVPGAFLVALVTFLSSFAGAKKFAMKAGYQVVAMNELIALGLANIVGSLCAAVPTQIGLSRMGIAYAAGIRSQLGTNVYVAVVVAASIYAFSACLYYIPRCVLNAIIVNGASHLVEFDHMLWLWSLKACPGSKRDSGSRMFRTDFSVWWFSCLGTLYFGAFEGIVLTVLLSLALVVHQVVHPSITPLGCEVGGDKRTAGAEVRGWRSLANPATRPREGVLVFRVEGPLFYANISRVQEWLEDAELRGLQRGRRPLRAIVLMAASVPFVDSTALMAFKTMVEAYADRGVHFLIAKAAGQPKRFFLHVYSEESRGPPGAHAFAADAVRTCVDGDFSVEDCIAWLQDHESGRLRRASSGRSSQAASSEVLPDAGREAAPPERAPSGLSHTAAFEEPDEMWPPLAPQPLRKASLWASLTHGRRTPSDLGMERLLSPEGPAARVRSLSAA</sequence>
<accession>A0ABN9V9R7</accession>
<feature type="non-terminal residue" evidence="8">
    <location>
        <position position="1"/>
    </location>
</feature>
<gene>
    <name evidence="8" type="ORF">PCOR1329_LOCUS55285</name>
</gene>
<feature type="region of interest" description="Disordered" evidence="5">
    <location>
        <begin position="785"/>
        <end position="813"/>
    </location>
</feature>
<keyword evidence="9" id="KW-1185">Reference proteome</keyword>
<dbReference type="Pfam" id="PF00916">
    <property type="entry name" value="Sulfate_transp"/>
    <property type="match status" value="1"/>
</dbReference>
<reference evidence="8" key="1">
    <citation type="submission" date="2023-10" db="EMBL/GenBank/DDBJ databases">
        <authorList>
            <person name="Chen Y."/>
            <person name="Shah S."/>
            <person name="Dougan E. K."/>
            <person name="Thang M."/>
            <person name="Chan C."/>
        </authorList>
    </citation>
    <scope>NUCLEOTIDE SEQUENCE [LARGE SCALE GENOMIC DNA]</scope>
</reference>
<comment type="caution">
    <text evidence="8">The sequence shown here is derived from an EMBL/GenBank/DDBJ whole genome shotgun (WGS) entry which is preliminary data.</text>
</comment>
<feature type="region of interest" description="Disordered" evidence="5">
    <location>
        <begin position="717"/>
        <end position="770"/>
    </location>
</feature>
<feature type="transmembrane region" description="Helical" evidence="6">
    <location>
        <begin position="369"/>
        <end position="388"/>
    </location>
</feature>
<comment type="subcellular location">
    <subcellularLocation>
        <location evidence="1">Membrane</location>
        <topology evidence="1">Multi-pass membrane protein</topology>
    </subcellularLocation>
</comment>
<feature type="transmembrane region" description="Helical" evidence="6">
    <location>
        <begin position="514"/>
        <end position="544"/>
    </location>
</feature>
<feature type="compositionally biased region" description="Low complexity" evidence="5">
    <location>
        <begin position="27"/>
        <end position="38"/>
    </location>
</feature>
<feature type="compositionally biased region" description="Basic and acidic residues" evidence="5">
    <location>
        <begin position="90"/>
        <end position="103"/>
    </location>
</feature>
<feature type="transmembrane region" description="Helical" evidence="6">
    <location>
        <begin position="400"/>
        <end position="425"/>
    </location>
</feature>
<feature type="region of interest" description="Disordered" evidence="5">
    <location>
        <begin position="13"/>
        <end position="57"/>
    </location>
</feature>
<dbReference type="PANTHER" id="PTHR11814">
    <property type="entry name" value="SULFATE TRANSPORTER"/>
    <property type="match status" value="1"/>
</dbReference>
<feature type="domain" description="STAS" evidence="7">
    <location>
        <begin position="577"/>
        <end position="661"/>
    </location>
</feature>
<feature type="transmembrane region" description="Helical" evidence="6">
    <location>
        <begin position="445"/>
        <end position="466"/>
    </location>
</feature>
<evidence type="ECO:0000256" key="5">
    <source>
        <dbReference type="SAM" id="MobiDB-lite"/>
    </source>
</evidence>
<dbReference type="InterPro" id="IPR001902">
    <property type="entry name" value="SLC26A/SulP_fam"/>
</dbReference>
<keyword evidence="4 6" id="KW-0472">Membrane</keyword>